<evidence type="ECO:0000313" key="7">
    <source>
        <dbReference type="EMBL" id="MDQ0289766.1"/>
    </source>
</evidence>
<keyword evidence="1 4" id="KW-0689">Ribosomal protein</keyword>
<dbReference type="AlphaFoldDB" id="A0AAE4ANL3"/>
<dbReference type="CDD" id="cd00353">
    <property type="entry name" value="Ribosomal_S15p_S13e"/>
    <property type="match status" value="1"/>
</dbReference>
<dbReference type="GO" id="GO:0022627">
    <property type="term" value="C:cytosolic small ribosomal subunit"/>
    <property type="evidence" value="ECO:0007669"/>
    <property type="project" value="TreeGrafter"/>
</dbReference>
<keyword evidence="4 6" id="KW-0694">RNA-binding</keyword>
<keyword evidence="2 4" id="KW-0687">Ribonucleoprotein</keyword>
<dbReference type="NCBIfam" id="TIGR00952">
    <property type="entry name" value="S15_bact"/>
    <property type="match status" value="1"/>
</dbReference>
<protein>
    <recommendedName>
        <fullName evidence="4">Small ribosomal subunit protein uS15</fullName>
    </recommendedName>
</protein>
<sequence length="87" mass="10231">MDKETKTQTIKEFQRSSEDVGSCEVQVALLTKRILELTEHMKVNKKDHSSRRGLVAMVNNRRRLLQYLQSTDNARYVTLIKRLGLRR</sequence>
<dbReference type="HAMAP" id="MF_01343_B">
    <property type="entry name" value="Ribosomal_uS15_B"/>
    <property type="match status" value="1"/>
</dbReference>
<evidence type="ECO:0000256" key="3">
    <source>
        <dbReference type="ARBA" id="ARBA00064542"/>
    </source>
</evidence>
<organism evidence="7 8">
    <name type="scientific">Oligosphaera ethanolica</name>
    <dbReference type="NCBI Taxonomy" id="760260"/>
    <lineage>
        <taxon>Bacteria</taxon>
        <taxon>Pseudomonadati</taxon>
        <taxon>Lentisphaerota</taxon>
        <taxon>Oligosphaeria</taxon>
        <taxon>Oligosphaerales</taxon>
        <taxon>Oligosphaeraceae</taxon>
        <taxon>Oligosphaera</taxon>
    </lineage>
</organism>
<keyword evidence="4 6" id="KW-0699">rRNA-binding</keyword>
<evidence type="ECO:0000256" key="1">
    <source>
        <dbReference type="ARBA" id="ARBA00022980"/>
    </source>
</evidence>
<dbReference type="Proteomes" id="UP001238163">
    <property type="component" value="Unassembled WGS sequence"/>
</dbReference>
<comment type="caution">
    <text evidence="7">The sequence shown here is derived from an EMBL/GenBank/DDBJ whole genome shotgun (WGS) entry which is preliminary data.</text>
</comment>
<dbReference type="SMART" id="SM01387">
    <property type="entry name" value="Ribosomal_S15"/>
    <property type="match status" value="1"/>
</dbReference>
<evidence type="ECO:0000256" key="5">
    <source>
        <dbReference type="RuleBase" id="RU003919"/>
    </source>
</evidence>
<dbReference type="EMBL" id="JAUSVL010000001">
    <property type="protein sequence ID" value="MDQ0289766.1"/>
    <property type="molecule type" value="Genomic_DNA"/>
</dbReference>
<evidence type="ECO:0000256" key="2">
    <source>
        <dbReference type="ARBA" id="ARBA00023274"/>
    </source>
</evidence>
<dbReference type="RefSeq" id="WP_307261221.1">
    <property type="nucleotide sequence ID" value="NZ_JAUSVL010000001.1"/>
</dbReference>
<evidence type="ECO:0000313" key="8">
    <source>
        <dbReference type="Proteomes" id="UP001238163"/>
    </source>
</evidence>
<dbReference type="InterPro" id="IPR005290">
    <property type="entry name" value="Ribosomal_uS15_bac-type"/>
</dbReference>
<dbReference type="FunFam" id="1.10.287.10:FF:000002">
    <property type="entry name" value="30S ribosomal protein S15"/>
    <property type="match status" value="1"/>
</dbReference>
<dbReference type="InterPro" id="IPR009068">
    <property type="entry name" value="uS15_NS1_RNA-bd_sf"/>
</dbReference>
<proteinExistence type="inferred from homology"/>
<keyword evidence="8" id="KW-1185">Reference proteome</keyword>
<dbReference type="PROSITE" id="PS00362">
    <property type="entry name" value="RIBOSOMAL_S15"/>
    <property type="match status" value="1"/>
</dbReference>
<dbReference type="GO" id="GO:0003735">
    <property type="term" value="F:structural constituent of ribosome"/>
    <property type="evidence" value="ECO:0007669"/>
    <property type="project" value="InterPro"/>
</dbReference>
<evidence type="ECO:0000256" key="6">
    <source>
        <dbReference type="RuleBase" id="RU004524"/>
    </source>
</evidence>
<comment type="subunit">
    <text evidence="3 4">Part of the 30S ribosomal subunit. Forms a bridge to the 50S subunit in the 70S ribosome, contacting the 23S rRNA.</text>
</comment>
<dbReference type="InterPro" id="IPR000589">
    <property type="entry name" value="Ribosomal_uS15"/>
</dbReference>
<dbReference type="PANTHER" id="PTHR23321:SF26">
    <property type="entry name" value="SMALL RIBOSOMAL SUBUNIT PROTEIN US15M"/>
    <property type="match status" value="1"/>
</dbReference>
<dbReference type="GO" id="GO:0019843">
    <property type="term" value="F:rRNA binding"/>
    <property type="evidence" value="ECO:0007669"/>
    <property type="project" value="UniProtKB-UniRule"/>
</dbReference>
<comment type="function">
    <text evidence="4">Forms an intersubunit bridge (bridge B4) with the 23S rRNA of the 50S subunit in the ribosome.</text>
</comment>
<dbReference type="SUPFAM" id="SSF47060">
    <property type="entry name" value="S15/NS1 RNA-binding domain"/>
    <property type="match status" value="1"/>
</dbReference>
<comment type="similarity">
    <text evidence="4 5">Belongs to the universal ribosomal protein uS15 family.</text>
</comment>
<dbReference type="Gene3D" id="6.10.250.3130">
    <property type="match status" value="1"/>
</dbReference>
<gene>
    <name evidence="4" type="primary">rpsO</name>
    <name evidence="7" type="ORF">J3R75_001873</name>
</gene>
<accession>A0AAE4ANL3</accession>
<reference evidence="7" key="1">
    <citation type="submission" date="2023-07" db="EMBL/GenBank/DDBJ databases">
        <title>Genomic Encyclopedia of Type Strains, Phase IV (KMG-IV): sequencing the most valuable type-strain genomes for metagenomic binning, comparative biology and taxonomic classification.</title>
        <authorList>
            <person name="Goeker M."/>
        </authorList>
    </citation>
    <scope>NUCLEOTIDE SEQUENCE</scope>
    <source>
        <strain evidence="7">DSM 24202</strain>
    </source>
</reference>
<dbReference type="PANTHER" id="PTHR23321">
    <property type="entry name" value="RIBOSOMAL PROTEIN S15, BACTERIAL AND ORGANELLAR"/>
    <property type="match status" value="1"/>
</dbReference>
<dbReference type="GO" id="GO:0006412">
    <property type="term" value="P:translation"/>
    <property type="evidence" value="ECO:0007669"/>
    <property type="project" value="UniProtKB-UniRule"/>
</dbReference>
<dbReference type="Pfam" id="PF00312">
    <property type="entry name" value="Ribosomal_S15"/>
    <property type="match status" value="1"/>
</dbReference>
<name>A0AAE4ANL3_9BACT</name>
<comment type="function">
    <text evidence="4 6">One of the primary rRNA binding proteins, it binds directly to 16S rRNA where it helps nucleate assembly of the platform of the 30S subunit by binding and bridging several RNA helices of the 16S rRNA.</text>
</comment>
<evidence type="ECO:0000256" key="4">
    <source>
        <dbReference type="HAMAP-Rule" id="MF_01343"/>
    </source>
</evidence>
<dbReference type="Gene3D" id="1.10.287.10">
    <property type="entry name" value="S15/NS1, RNA-binding"/>
    <property type="match status" value="1"/>
</dbReference>